<dbReference type="AlphaFoldDB" id="A0A516INV7"/>
<dbReference type="InterPro" id="IPR036909">
    <property type="entry name" value="Cyt_c-like_dom_sf"/>
</dbReference>
<dbReference type="GO" id="GO:0046872">
    <property type="term" value="F:metal ion binding"/>
    <property type="evidence" value="ECO:0007669"/>
    <property type="project" value="UniProtKB-KW"/>
</dbReference>
<evidence type="ECO:0000256" key="4">
    <source>
        <dbReference type="PROSITE-ProRule" id="PRU00433"/>
    </source>
</evidence>
<accession>A0A516INV7</accession>
<feature type="chain" id="PRO_5021795084" evidence="5">
    <location>
        <begin position="20"/>
        <end position="289"/>
    </location>
</feature>
<dbReference type="RefSeq" id="WP_147493020.1">
    <property type="nucleotide sequence ID" value="NZ_CP041659.1"/>
</dbReference>
<dbReference type="InterPro" id="IPR009056">
    <property type="entry name" value="Cyt_c-like_dom"/>
</dbReference>
<keyword evidence="1 4" id="KW-0349">Heme</keyword>
<dbReference type="EMBL" id="CP041659">
    <property type="protein sequence ID" value="QDP18557.1"/>
    <property type="molecule type" value="Genomic_DNA"/>
</dbReference>
<evidence type="ECO:0000256" key="3">
    <source>
        <dbReference type="ARBA" id="ARBA00023004"/>
    </source>
</evidence>
<reference evidence="7 8" key="1">
    <citation type="submission" date="2019-07" db="EMBL/GenBank/DDBJ databases">
        <title>Sphingomonas AE3 Genome sequencing and assembly.</title>
        <authorList>
            <person name="Kim H."/>
        </authorList>
    </citation>
    <scope>NUCLEOTIDE SEQUENCE [LARGE SCALE GENOMIC DNA]</scope>
    <source>
        <strain evidence="7 8">AE3</strain>
    </source>
</reference>
<dbReference type="Pfam" id="PF00034">
    <property type="entry name" value="Cytochrom_C"/>
    <property type="match status" value="2"/>
</dbReference>
<evidence type="ECO:0000256" key="2">
    <source>
        <dbReference type="ARBA" id="ARBA00022723"/>
    </source>
</evidence>
<evidence type="ECO:0000256" key="5">
    <source>
        <dbReference type="SAM" id="SignalP"/>
    </source>
</evidence>
<evidence type="ECO:0000313" key="8">
    <source>
        <dbReference type="Proteomes" id="UP000321857"/>
    </source>
</evidence>
<evidence type="ECO:0000256" key="1">
    <source>
        <dbReference type="ARBA" id="ARBA00022617"/>
    </source>
</evidence>
<evidence type="ECO:0000313" key="7">
    <source>
        <dbReference type="EMBL" id="QDP18557.1"/>
    </source>
</evidence>
<feature type="signal peptide" evidence="5">
    <location>
        <begin position="1"/>
        <end position="19"/>
    </location>
</feature>
<dbReference type="PROSITE" id="PS51007">
    <property type="entry name" value="CYTC"/>
    <property type="match status" value="2"/>
</dbReference>
<proteinExistence type="predicted"/>
<keyword evidence="5" id="KW-0732">Signal</keyword>
<keyword evidence="2 4" id="KW-0479">Metal-binding</keyword>
<dbReference type="SUPFAM" id="SSF46626">
    <property type="entry name" value="Cytochrome c"/>
    <property type="match status" value="2"/>
</dbReference>
<sequence length="289" mass="31228">MRVVAMGLLLLLAGCSSHSSDEQARSDAQRAAIAFDGADYKNEAGKVAHGKRLSSLFGCSSCHGPDYSGVNFGEFIPLVQGLWASNISLSMPKLSDAELERLLREGVHPDREIYLMPSKATQFLSQRDMAALIAFLRTIPPAGEPTPLPPKGFEQAVRDRLPKDYWLTEEERKTGSYANAADEVAYFAAHQPADLGPRVARGRLIATSLCSGCHGAALDGVGEPGGDIQGALAYDDATFNKLLTDSIDRTGKRVLVEEWGAGHEFQPLTGAERRDVIAYVRALARSRAQ</sequence>
<dbReference type="OrthoDB" id="9773456at2"/>
<dbReference type="PROSITE" id="PS51257">
    <property type="entry name" value="PROKAR_LIPOPROTEIN"/>
    <property type="match status" value="1"/>
</dbReference>
<keyword evidence="8" id="KW-1185">Reference proteome</keyword>
<feature type="domain" description="Cytochrome c" evidence="6">
    <location>
        <begin position="45"/>
        <end position="140"/>
    </location>
</feature>
<feature type="domain" description="Cytochrome c" evidence="6">
    <location>
        <begin position="197"/>
        <end position="284"/>
    </location>
</feature>
<protein>
    <submittedName>
        <fullName evidence="7">Cytochrome c</fullName>
    </submittedName>
</protein>
<evidence type="ECO:0000259" key="6">
    <source>
        <dbReference type="PROSITE" id="PS51007"/>
    </source>
</evidence>
<keyword evidence="3 4" id="KW-0408">Iron</keyword>
<dbReference type="GO" id="GO:0020037">
    <property type="term" value="F:heme binding"/>
    <property type="evidence" value="ECO:0007669"/>
    <property type="project" value="InterPro"/>
</dbReference>
<name>A0A516INV7_9SPHN</name>
<dbReference type="Proteomes" id="UP000321857">
    <property type="component" value="Chromosome"/>
</dbReference>
<dbReference type="GO" id="GO:0009055">
    <property type="term" value="F:electron transfer activity"/>
    <property type="evidence" value="ECO:0007669"/>
    <property type="project" value="InterPro"/>
</dbReference>
<organism evidence="7 8">
    <name type="scientific">Sphingomonas xanthus</name>
    <dbReference type="NCBI Taxonomy" id="2594473"/>
    <lineage>
        <taxon>Bacteria</taxon>
        <taxon>Pseudomonadati</taxon>
        <taxon>Pseudomonadota</taxon>
        <taxon>Alphaproteobacteria</taxon>
        <taxon>Sphingomonadales</taxon>
        <taxon>Sphingomonadaceae</taxon>
        <taxon>Sphingomonas</taxon>
    </lineage>
</organism>
<dbReference type="Gene3D" id="1.10.760.10">
    <property type="entry name" value="Cytochrome c-like domain"/>
    <property type="match status" value="2"/>
</dbReference>
<gene>
    <name evidence="7" type="ORF">FMM02_00420</name>
</gene>
<dbReference type="KEGG" id="sxa:FMM02_00420"/>